<organism evidence="2 3">
    <name type="scientific">Rosa chinensis</name>
    <name type="common">China rose</name>
    <dbReference type="NCBI Taxonomy" id="74649"/>
    <lineage>
        <taxon>Eukaryota</taxon>
        <taxon>Viridiplantae</taxon>
        <taxon>Streptophyta</taxon>
        <taxon>Embryophyta</taxon>
        <taxon>Tracheophyta</taxon>
        <taxon>Spermatophyta</taxon>
        <taxon>Magnoliopsida</taxon>
        <taxon>eudicotyledons</taxon>
        <taxon>Gunneridae</taxon>
        <taxon>Pentapetalae</taxon>
        <taxon>rosids</taxon>
        <taxon>fabids</taxon>
        <taxon>Rosales</taxon>
        <taxon>Rosaceae</taxon>
        <taxon>Rosoideae</taxon>
        <taxon>Rosoideae incertae sedis</taxon>
        <taxon>Rosa</taxon>
    </lineage>
</organism>
<dbReference type="OMA" id="QCSERTT"/>
<comment type="caution">
    <text evidence="2">The sequence shown here is derived from an EMBL/GenBank/DDBJ whole genome shotgun (WGS) entry which is preliminary data.</text>
</comment>
<keyword evidence="3" id="KW-1185">Reference proteome</keyword>
<dbReference type="SUPFAM" id="SSF81383">
    <property type="entry name" value="F-box domain"/>
    <property type="match status" value="1"/>
</dbReference>
<dbReference type="InterPro" id="IPR013187">
    <property type="entry name" value="F-box-assoc_dom_typ3"/>
</dbReference>
<dbReference type="STRING" id="74649.A0A2P6S3F2"/>
<name>A0A2P6S3F2_ROSCH</name>
<dbReference type="Pfam" id="PF00646">
    <property type="entry name" value="F-box"/>
    <property type="match status" value="1"/>
</dbReference>
<dbReference type="Gramene" id="PRQ53213">
    <property type="protein sequence ID" value="PRQ53213"/>
    <property type="gene ID" value="RchiOBHm_Chr2g0164001"/>
</dbReference>
<dbReference type="OrthoDB" id="5319261at2759"/>
<dbReference type="SMART" id="SM00256">
    <property type="entry name" value="FBOX"/>
    <property type="match status" value="1"/>
</dbReference>
<dbReference type="PANTHER" id="PTHR31672:SF13">
    <property type="entry name" value="F-BOX PROTEIN CPR30-LIKE"/>
    <property type="match status" value="1"/>
</dbReference>
<dbReference type="Pfam" id="PF08268">
    <property type="entry name" value="FBA_3"/>
    <property type="match status" value="1"/>
</dbReference>
<accession>A0A2P6S3F2</accession>
<dbReference type="PROSITE" id="PS50181">
    <property type="entry name" value="FBOX"/>
    <property type="match status" value="1"/>
</dbReference>
<gene>
    <name evidence="2" type="ORF">RchiOBHm_Chr2g0164001</name>
</gene>
<dbReference type="PANTHER" id="PTHR31672">
    <property type="entry name" value="BNACNNG10540D PROTEIN"/>
    <property type="match status" value="1"/>
</dbReference>
<dbReference type="Proteomes" id="UP000238479">
    <property type="component" value="Chromosome 2"/>
</dbReference>
<reference evidence="2 3" key="1">
    <citation type="journal article" date="2018" name="Nat. Genet.">
        <title>The Rosa genome provides new insights in the design of modern roses.</title>
        <authorList>
            <person name="Bendahmane M."/>
        </authorList>
    </citation>
    <scope>NUCLEOTIDE SEQUENCE [LARGE SCALE GENOMIC DNA]</scope>
    <source>
        <strain evidence="3">cv. Old Blush</strain>
    </source>
</reference>
<proteinExistence type="predicted"/>
<dbReference type="EMBL" id="PDCK01000040">
    <property type="protein sequence ID" value="PRQ53213.1"/>
    <property type="molecule type" value="Genomic_DNA"/>
</dbReference>
<sequence length="400" mass="44776">MEIARTKEMSSGSHSSKDLPTVILLNILSRLPAKSLFRFQCVSKIFYKLVNDPSLAAIHLQHNTDMIEEPPLVMVHSRSASKYSRLMLFRGWKYNGDSWTATSYDDSFSSGILSIETKYELEFASGGLLCFKDSSLSRGPALLCNPLRGEALELPPSNVNSLSRLNEWYGIGVDATTSTYKIVNIVFGIDPRRSSSYLTQVHVLGTSSWRRISAVPPCGLSKQHAFAYGNTYWLIGQCILCFDFNEERFIWTSHPNLPSKRVLNLLNLRGSLAIVDATSVSVSKVEVWVLKNDKKEWVKDYNIKLNVGQSYCYEWWPLNCFILVDDSRSRKGIVGVLHYNLGWGSRKRLRCGNGRVEVNSVPKIFSYTGSLISLKTYGNLLVEGSEADQGIGTLLSGKAT</sequence>
<dbReference type="Gene3D" id="1.20.1280.50">
    <property type="match status" value="1"/>
</dbReference>
<dbReference type="InterPro" id="IPR036047">
    <property type="entry name" value="F-box-like_dom_sf"/>
</dbReference>
<evidence type="ECO:0000313" key="2">
    <source>
        <dbReference type="EMBL" id="PRQ53213.1"/>
    </source>
</evidence>
<dbReference type="InterPro" id="IPR017451">
    <property type="entry name" value="F-box-assoc_interact_dom"/>
</dbReference>
<feature type="domain" description="F-box" evidence="1">
    <location>
        <begin position="13"/>
        <end position="60"/>
    </location>
</feature>
<protein>
    <submittedName>
        <fullName evidence="2">Putative F-box domain-containing protein</fullName>
    </submittedName>
</protein>
<dbReference type="NCBIfam" id="TIGR01640">
    <property type="entry name" value="F_box_assoc_1"/>
    <property type="match status" value="1"/>
</dbReference>
<evidence type="ECO:0000313" key="3">
    <source>
        <dbReference type="Proteomes" id="UP000238479"/>
    </source>
</evidence>
<dbReference type="InterPro" id="IPR050796">
    <property type="entry name" value="SCF_F-box_component"/>
</dbReference>
<evidence type="ECO:0000259" key="1">
    <source>
        <dbReference type="PROSITE" id="PS50181"/>
    </source>
</evidence>
<dbReference type="InterPro" id="IPR001810">
    <property type="entry name" value="F-box_dom"/>
</dbReference>
<dbReference type="AlphaFoldDB" id="A0A2P6S3F2"/>